<dbReference type="InterPro" id="IPR050231">
    <property type="entry name" value="Iron_ascorbate_oxido_reductase"/>
</dbReference>
<dbReference type="PROSITE" id="PS51471">
    <property type="entry name" value="FE2OG_OXY"/>
    <property type="match status" value="1"/>
</dbReference>
<protein>
    <recommendedName>
        <fullName evidence="4">Fe2OG dioxygenase domain-containing protein</fullName>
    </recommendedName>
</protein>
<comment type="caution">
    <text evidence="5">The sequence shown here is derived from an EMBL/GenBank/DDBJ whole genome shotgun (WGS) entry which is preliminary data.</text>
</comment>
<evidence type="ECO:0000256" key="3">
    <source>
        <dbReference type="SAM" id="MobiDB-lite"/>
    </source>
</evidence>
<dbReference type="GO" id="GO:0016491">
    <property type="term" value="F:oxidoreductase activity"/>
    <property type="evidence" value="ECO:0007669"/>
    <property type="project" value="UniProtKB-KW"/>
</dbReference>
<feature type="domain" description="Fe2OG dioxygenase" evidence="4">
    <location>
        <begin position="242"/>
        <end position="368"/>
    </location>
</feature>
<dbReference type="OrthoDB" id="288590at2759"/>
<evidence type="ECO:0000313" key="6">
    <source>
        <dbReference type="Proteomes" id="UP000676310"/>
    </source>
</evidence>
<name>A0A8J2NBD6_9PLEO</name>
<sequence length="426" mass="47365">MPHSDHSPSPQRESFPDLPTFPDNVPTAPLLRISLQKLLEHDDEEQNRCWQACCELGFFYLDVRTSDTRVDDNNNNNSNASHSSIVDGNALLEDVDKLFNVMQDFYDLDVTEKFKYDFKDQGSYFGYKGYGEGIVDKQGTKDRNEFYNVRFASSYFPISISKTLQLLTCHLQISKDDILGISKPLPSPAVLNPHRGLYKSYITSSHAICMLIASLLSSRLPLKQDVREAGDLPAIHRLNAASGDQIRFVKAPPQEQSLKGVALGEHTDFGSVTVLFNRLGGLQVRLPEHTLPLAPTSTSPPPTDVEKKLCEDGWTYVRPLPGHCIVNLGDALVKFSNGTLRSNIHRVVAPPGEQGSVTRYSLVYFCRPEDDVVLRSLVEGGAEDVEEPVTAKEWILRRALGRRKADGWDKSGGTEGVSMRSGGMRT</sequence>
<feature type="region of interest" description="Disordered" evidence="3">
    <location>
        <begin position="1"/>
        <end position="23"/>
    </location>
</feature>
<evidence type="ECO:0000313" key="5">
    <source>
        <dbReference type="EMBL" id="CAG5185646.1"/>
    </source>
</evidence>
<dbReference type="InterPro" id="IPR005123">
    <property type="entry name" value="Oxoglu/Fe-dep_dioxygenase_dom"/>
</dbReference>
<proteinExistence type="inferred from homology"/>
<dbReference type="InterPro" id="IPR027443">
    <property type="entry name" value="IPNS-like_sf"/>
</dbReference>
<reference evidence="5" key="1">
    <citation type="submission" date="2021-05" db="EMBL/GenBank/DDBJ databases">
        <authorList>
            <person name="Stam R."/>
        </authorList>
    </citation>
    <scope>NUCLEOTIDE SEQUENCE</scope>
    <source>
        <strain evidence="5">CS162</strain>
    </source>
</reference>
<dbReference type="GeneID" id="67011625"/>
<evidence type="ECO:0000256" key="2">
    <source>
        <dbReference type="RuleBase" id="RU003682"/>
    </source>
</evidence>
<keyword evidence="2" id="KW-0408">Iron</keyword>
<dbReference type="AlphaFoldDB" id="A0A8J2NBD6"/>
<accession>A0A8J2NBD6</accession>
<keyword evidence="6" id="KW-1185">Reference proteome</keyword>
<dbReference type="GO" id="GO:0046872">
    <property type="term" value="F:metal ion binding"/>
    <property type="evidence" value="ECO:0007669"/>
    <property type="project" value="UniProtKB-KW"/>
</dbReference>
<feature type="region of interest" description="Disordered" evidence="3">
    <location>
        <begin position="407"/>
        <end position="426"/>
    </location>
</feature>
<keyword evidence="2" id="KW-0560">Oxidoreductase</keyword>
<dbReference type="SUPFAM" id="SSF51197">
    <property type="entry name" value="Clavaminate synthase-like"/>
    <property type="match status" value="1"/>
</dbReference>
<evidence type="ECO:0000256" key="1">
    <source>
        <dbReference type="ARBA" id="ARBA00008056"/>
    </source>
</evidence>
<evidence type="ECO:0000259" key="4">
    <source>
        <dbReference type="PROSITE" id="PS51471"/>
    </source>
</evidence>
<gene>
    <name evidence="5" type="ORF">ALTATR162_LOCUS11361</name>
</gene>
<organism evidence="5 6">
    <name type="scientific">Alternaria atra</name>
    <dbReference type="NCBI Taxonomy" id="119953"/>
    <lineage>
        <taxon>Eukaryota</taxon>
        <taxon>Fungi</taxon>
        <taxon>Dikarya</taxon>
        <taxon>Ascomycota</taxon>
        <taxon>Pezizomycotina</taxon>
        <taxon>Dothideomycetes</taxon>
        <taxon>Pleosporomycetidae</taxon>
        <taxon>Pleosporales</taxon>
        <taxon>Pleosporineae</taxon>
        <taxon>Pleosporaceae</taxon>
        <taxon>Alternaria</taxon>
        <taxon>Alternaria sect. Ulocladioides</taxon>
    </lineage>
</organism>
<dbReference type="Gene3D" id="2.60.120.330">
    <property type="entry name" value="B-lactam Antibiotic, Isopenicillin N Synthase, Chain"/>
    <property type="match status" value="1"/>
</dbReference>
<comment type="similarity">
    <text evidence="1 2">Belongs to the iron/ascorbate-dependent oxidoreductase family.</text>
</comment>
<dbReference type="RefSeq" id="XP_043174938.1">
    <property type="nucleotide sequence ID" value="XM_043319003.1"/>
</dbReference>
<dbReference type="EMBL" id="CAJRGZ010000030">
    <property type="protein sequence ID" value="CAG5185646.1"/>
    <property type="molecule type" value="Genomic_DNA"/>
</dbReference>
<dbReference type="InterPro" id="IPR044861">
    <property type="entry name" value="IPNS-like_FE2OG_OXY"/>
</dbReference>
<keyword evidence="2" id="KW-0479">Metal-binding</keyword>
<dbReference type="Proteomes" id="UP000676310">
    <property type="component" value="Unassembled WGS sequence"/>
</dbReference>
<dbReference type="Pfam" id="PF03171">
    <property type="entry name" value="2OG-FeII_Oxy"/>
    <property type="match status" value="1"/>
</dbReference>
<dbReference type="PANTHER" id="PTHR47990">
    <property type="entry name" value="2-OXOGLUTARATE (2OG) AND FE(II)-DEPENDENT OXYGENASE SUPERFAMILY PROTEIN-RELATED"/>
    <property type="match status" value="1"/>
</dbReference>